<sequence>MGGCDTLSQQQRKRTPSFMMIDHVIHHVMRNEANGDQSGSKAPHSFPGSDRSAAPGTDATAALTTVTNITSAVVLVVHCRNSEDSGIPPCKQTRYTRILLRTGAVSASTPIRALRVVVPPEAARDLNVRPQP</sequence>
<feature type="region of interest" description="Disordered" evidence="1">
    <location>
        <begin position="31"/>
        <end position="58"/>
    </location>
</feature>
<protein>
    <submittedName>
        <fullName evidence="2">Uncharacterized protein</fullName>
    </submittedName>
</protein>
<evidence type="ECO:0000313" key="3">
    <source>
        <dbReference type="Proteomes" id="UP000266152"/>
    </source>
</evidence>
<evidence type="ECO:0000256" key="1">
    <source>
        <dbReference type="SAM" id="MobiDB-lite"/>
    </source>
</evidence>
<keyword evidence="3" id="KW-1185">Reference proteome</keyword>
<dbReference type="AlphaFoldDB" id="A0A395SPK1"/>
<organism evidence="2 3">
    <name type="scientific">Fusarium sporotrichioides</name>
    <dbReference type="NCBI Taxonomy" id="5514"/>
    <lineage>
        <taxon>Eukaryota</taxon>
        <taxon>Fungi</taxon>
        <taxon>Dikarya</taxon>
        <taxon>Ascomycota</taxon>
        <taxon>Pezizomycotina</taxon>
        <taxon>Sordariomycetes</taxon>
        <taxon>Hypocreomycetidae</taxon>
        <taxon>Hypocreales</taxon>
        <taxon>Nectriaceae</taxon>
        <taxon>Fusarium</taxon>
    </lineage>
</organism>
<reference evidence="2 3" key="1">
    <citation type="journal article" date="2018" name="PLoS Pathog.">
        <title>Evolution of structural diversity of trichothecenes, a family of toxins produced by plant pathogenic and entomopathogenic fungi.</title>
        <authorList>
            <person name="Proctor R.H."/>
            <person name="McCormick S.P."/>
            <person name="Kim H.S."/>
            <person name="Cardoza R.E."/>
            <person name="Stanley A.M."/>
            <person name="Lindo L."/>
            <person name="Kelly A."/>
            <person name="Brown D.W."/>
            <person name="Lee T."/>
            <person name="Vaughan M.M."/>
            <person name="Alexander N.J."/>
            <person name="Busman M."/>
            <person name="Gutierrez S."/>
        </authorList>
    </citation>
    <scope>NUCLEOTIDE SEQUENCE [LARGE SCALE GENOMIC DNA]</scope>
    <source>
        <strain evidence="2 3">NRRL 3299</strain>
    </source>
</reference>
<evidence type="ECO:0000313" key="2">
    <source>
        <dbReference type="EMBL" id="RGP74384.1"/>
    </source>
</evidence>
<comment type="caution">
    <text evidence="2">The sequence shown here is derived from an EMBL/GenBank/DDBJ whole genome shotgun (WGS) entry which is preliminary data.</text>
</comment>
<dbReference type="EMBL" id="PXOF01000021">
    <property type="protein sequence ID" value="RGP74384.1"/>
    <property type="molecule type" value="Genomic_DNA"/>
</dbReference>
<gene>
    <name evidence="2" type="ORF">FSPOR_1393</name>
</gene>
<accession>A0A395SPK1</accession>
<name>A0A395SPK1_FUSSP</name>
<dbReference type="Proteomes" id="UP000266152">
    <property type="component" value="Unassembled WGS sequence"/>
</dbReference>
<proteinExistence type="predicted"/>